<dbReference type="InterPro" id="IPR043141">
    <property type="entry name" value="Ribosomal_uL10-like_sf"/>
</dbReference>
<name>A0A6J3M2B7_9PEZI</name>
<feature type="non-terminal residue" evidence="4">
    <location>
        <position position="317"/>
    </location>
</feature>
<evidence type="ECO:0000256" key="1">
    <source>
        <dbReference type="ARBA" id="ARBA00008889"/>
    </source>
</evidence>
<feature type="non-terminal residue" evidence="4">
    <location>
        <position position="1"/>
    </location>
</feature>
<feature type="region of interest" description="Disordered" evidence="2">
    <location>
        <begin position="1"/>
        <end position="39"/>
    </location>
</feature>
<reference evidence="4" key="1">
    <citation type="submission" date="2020-01" db="EMBL/GenBank/DDBJ databases">
        <authorList>
            <consortium name="DOE Joint Genome Institute"/>
            <person name="Haridas S."/>
            <person name="Albert R."/>
            <person name="Binder M."/>
            <person name="Bloem J."/>
            <person name="Labutti K."/>
            <person name="Salamov A."/>
            <person name="Andreopoulos B."/>
            <person name="Baker S.E."/>
            <person name="Barry K."/>
            <person name="Bills G."/>
            <person name="Bluhm B.H."/>
            <person name="Cannon C."/>
            <person name="Castanera R."/>
            <person name="Culley D.E."/>
            <person name="Daum C."/>
            <person name="Ezra D."/>
            <person name="Gonzalez J.B."/>
            <person name="Henrissat B."/>
            <person name="Kuo A."/>
            <person name="Liang C."/>
            <person name="Lipzen A."/>
            <person name="Lutzoni F."/>
            <person name="Magnuson J."/>
            <person name="Mondo S."/>
            <person name="Nolan M."/>
            <person name="Ohm R."/>
            <person name="Pangilinan J."/>
            <person name="Park H.-J."/>
            <person name="Ramirez L."/>
            <person name="Alfaro M."/>
            <person name="Sun H."/>
            <person name="Tritt A."/>
            <person name="Yoshinaga Y."/>
            <person name="Zwiers L.-H."/>
            <person name="Turgeon B.G."/>
            <person name="Goodwin S.B."/>
            <person name="Spatafora J.W."/>
            <person name="Crous P.W."/>
            <person name="Grigoriev I.V."/>
        </authorList>
    </citation>
    <scope>NUCLEOTIDE SEQUENCE</scope>
    <source>
        <strain evidence="4">CBS 342.82</strain>
    </source>
</reference>
<dbReference type="OrthoDB" id="360689at2759"/>
<accession>A0A6J3M2B7</accession>
<keyword evidence="3" id="KW-1185">Reference proteome</keyword>
<gene>
    <name evidence="4" type="ORF">K489DRAFT_294406</name>
</gene>
<evidence type="ECO:0000256" key="2">
    <source>
        <dbReference type="SAM" id="MobiDB-lite"/>
    </source>
</evidence>
<sequence length="317" mass="34384">RQCRYASLATAPTSAPPVPRPSQNAPRIARYPSTQPPSYKPAEFRKTQLNRQYQSLLRSSPVVLLFQHNNLKATEFMALRRELAQALRKVDEEQAKVGDVSYVGSEAKIQVVQTGILAAALKVVEFWDPNFDADASAQPATQAAPGSSQSLVQEKVVEHKLTHGLSRDAWLAAWRRNKTAKHGLEPLLSGPIALFTLPTVSTAHLRAALSILAPSPAFPAPKRKANPGYYEAPVQNALQKLMLLGARVEGKAFDTEGVQWVGSIQGGLDGLRAQLVAALQGIGAGVTTTLESAGRSLYFTVEGRRIMLEEEGKETTE</sequence>
<dbReference type="SUPFAM" id="SSF160369">
    <property type="entry name" value="Ribosomal protein L10-like"/>
    <property type="match status" value="2"/>
</dbReference>
<dbReference type="GeneID" id="54358074"/>
<dbReference type="Proteomes" id="UP000504637">
    <property type="component" value="Unplaced"/>
</dbReference>
<comment type="similarity">
    <text evidence="1">Belongs to the universal ribosomal protein uL10 family.</text>
</comment>
<dbReference type="RefSeq" id="XP_033458103.1">
    <property type="nucleotide sequence ID" value="XM_033600274.1"/>
</dbReference>
<evidence type="ECO:0000313" key="3">
    <source>
        <dbReference type="Proteomes" id="UP000504637"/>
    </source>
</evidence>
<dbReference type="AlphaFoldDB" id="A0A6J3M2B7"/>
<dbReference type="PANTHER" id="PTHR11560">
    <property type="entry name" value="39S RIBOSOMAL PROTEIN L10, MITOCHONDRIAL"/>
    <property type="match status" value="1"/>
</dbReference>
<reference evidence="4" key="2">
    <citation type="submission" date="2020-04" db="EMBL/GenBank/DDBJ databases">
        <authorList>
            <consortium name="NCBI Genome Project"/>
        </authorList>
    </citation>
    <scope>NUCLEOTIDE SEQUENCE</scope>
    <source>
        <strain evidence="4">CBS 342.82</strain>
    </source>
</reference>
<protein>
    <submittedName>
        <fullName evidence="4">Uncharacterized protein</fullName>
    </submittedName>
</protein>
<organism evidence="4">
    <name type="scientific">Dissoconium aciculare CBS 342.82</name>
    <dbReference type="NCBI Taxonomy" id="1314786"/>
    <lineage>
        <taxon>Eukaryota</taxon>
        <taxon>Fungi</taxon>
        <taxon>Dikarya</taxon>
        <taxon>Ascomycota</taxon>
        <taxon>Pezizomycotina</taxon>
        <taxon>Dothideomycetes</taxon>
        <taxon>Dothideomycetidae</taxon>
        <taxon>Mycosphaerellales</taxon>
        <taxon>Dissoconiaceae</taxon>
        <taxon>Dissoconium</taxon>
    </lineage>
</organism>
<reference evidence="4" key="3">
    <citation type="submission" date="2025-08" db="UniProtKB">
        <authorList>
            <consortium name="RefSeq"/>
        </authorList>
    </citation>
    <scope>IDENTIFICATION</scope>
    <source>
        <strain evidence="4">CBS 342.82</strain>
    </source>
</reference>
<evidence type="ECO:0000313" key="4">
    <source>
        <dbReference type="RefSeq" id="XP_033458103.1"/>
    </source>
</evidence>
<dbReference type="Gene3D" id="3.30.70.1730">
    <property type="match status" value="1"/>
</dbReference>
<feature type="compositionally biased region" description="Low complexity" evidence="2">
    <location>
        <begin position="1"/>
        <end position="13"/>
    </location>
</feature>
<dbReference type="InterPro" id="IPR047865">
    <property type="entry name" value="Ribosomal_uL10_bac_type"/>
</dbReference>
<proteinExistence type="inferred from homology"/>